<name>A0A1Z5JRZ8_FISSO</name>
<comment type="caution">
    <text evidence="9">The sequence shown here is derived from an EMBL/GenBank/DDBJ whole genome shotgun (WGS) entry which is preliminary data.</text>
</comment>
<dbReference type="Pfam" id="PF00089">
    <property type="entry name" value="Trypsin"/>
    <property type="match status" value="1"/>
</dbReference>
<dbReference type="OrthoDB" id="44567at2759"/>
<feature type="compositionally biased region" description="Acidic residues" evidence="7">
    <location>
        <begin position="511"/>
        <end position="525"/>
    </location>
</feature>
<feature type="compositionally biased region" description="Gly residues" evidence="7">
    <location>
        <begin position="230"/>
        <end position="244"/>
    </location>
</feature>
<keyword evidence="4" id="KW-0378">Hydrolase</keyword>
<dbReference type="PROSITE" id="PS00135">
    <property type="entry name" value="TRYPSIN_SER"/>
    <property type="match status" value="1"/>
</dbReference>
<accession>A0A1Z5JRZ8</accession>
<protein>
    <recommendedName>
        <fullName evidence="8">Peptidase S1 domain-containing protein</fullName>
    </recommendedName>
</protein>
<dbReference type="InterPro" id="IPR043504">
    <property type="entry name" value="Peptidase_S1_PA_chymotrypsin"/>
</dbReference>
<dbReference type="Gene3D" id="2.40.10.10">
    <property type="entry name" value="Trypsin-like serine proteases"/>
    <property type="match status" value="1"/>
</dbReference>
<dbReference type="PANTHER" id="PTHR24264:SF65">
    <property type="entry name" value="SRCR DOMAIN-CONTAINING PROTEIN"/>
    <property type="match status" value="1"/>
</dbReference>
<dbReference type="FunFam" id="2.40.10.10:FF:000002">
    <property type="entry name" value="Transmembrane protease serine"/>
    <property type="match status" value="1"/>
</dbReference>
<evidence type="ECO:0000256" key="1">
    <source>
        <dbReference type="ARBA" id="ARBA00004613"/>
    </source>
</evidence>
<feature type="domain" description="Peptidase S1" evidence="8">
    <location>
        <begin position="15"/>
        <end position="187"/>
    </location>
</feature>
<keyword evidence="10" id="KW-1185">Reference proteome</keyword>
<dbReference type="PROSITE" id="PS50240">
    <property type="entry name" value="TRYPSIN_DOM"/>
    <property type="match status" value="1"/>
</dbReference>
<feature type="compositionally biased region" description="Gly residues" evidence="7">
    <location>
        <begin position="370"/>
        <end position="382"/>
    </location>
</feature>
<evidence type="ECO:0000313" key="9">
    <source>
        <dbReference type="EMBL" id="GAX16805.1"/>
    </source>
</evidence>
<feature type="compositionally biased region" description="Basic and acidic residues" evidence="7">
    <location>
        <begin position="334"/>
        <end position="355"/>
    </location>
</feature>
<feature type="compositionally biased region" description="Polar residues" evidence="7">
    <location>
        <begin position="323"/>
        <end position="332"/>
    </location>
</feature>
<dbReference type="Proteomes" id="UP000198406">
    <property type="component" value="Unassembled WGS sequence"/>
</dbReference>
<dbReference type="GO" id="GO:0005615">
    <property type="term" value="C:extracellular space"/>
    <property type="evidence" value="ECO:0007669"/>
    <property type="project" value="TreeGrafter"/>
</dbReference>
<dbReference type="PANTHER" id="PTHR24264">
    <property type="entry name" value="TRYPSIN-RELATED"/>
    <property type="match status" value="1"/>
</dbReference>
<comment type="subcellular location">
    <subcellularLocation>
        <location evidence="1">Secreted</location>
    </subcellularLocation>
</comment>
<dbReference type="AlphaFoldDB" id="A0A1Z5JRZ8"/>
<dbReference type="InterPro" id="IPR001254">
    <property type="entry name" value="Trypsin_dom"/>
</dbReference>
<dbReference type="CDD" id="cd00190">
    <property type="entry name" value="Tryp_SPc"/>
    <property type="match status" value="1"/>
</dbReference>
<feature type="compositionally biased region" description="Basic residues" evidence="7">
    <location>
        <begin position="585"/>
        <end position="607"/>
    </location>
</feature>
<dbReference type="InParanoid" id="A0A1Z5JRZ8"/>
<evidence type="ECO:0000259" key="8">
    <source>
        <dbReference type="PROSITE" id="PS50240"/>
    </source>
</evidence>
<evidence type="ECO:0000256" key="6">
    <source>
        <dbReference type="ARBA" id="ARBA00023157"/>
    </source>
</evidence>
<dbReference type="EMBL" id="BDSP01000111">
    <property type="protein sequence ID" value="GAX16805.1"/>
    <property type="molecule type" value="Genomic_DNA"/>
</dbReference>
<dbReference type="GO" id="GO:0004252">
    <property type="term" value="F:serine-type endopeptidase activity"/>
    <property type="evidence" value="ECO:0007669"/>
    <property type="project" value="InterPro"/>
</dbReference>
<evidence type="ECO:0000256" key="4">
    <source>
        <dbReference type="ARBA" id="ARBA00022801"/>
    </source>
</evidence>
<keyword evidence="6" id="KW-1015">Disulfide bond</keyword>
<dbReference type="InterPro" id="IPR033116">
    <property type="entry name" value="TRYPSIN_SER"/>
</dbReference>
<dbReference type="InterPro" id="IPR009003">
    <property type="entry name" value="Peptidase_S1_PA"/>
</dbReference>
<dbReference type="SUPFAM" id="SSF50494">
    <property type="entry name" value="Trypsin-like serine proteases"/>
    <property type="match status" value="1"/>
</dbReference>
<keyword evidence="3" id="KW-0645">Protease</keyword>
<evidence type="ECO:0000256" key="7">
    <source>
        <dbReference type="SAM" id="MobiDB-lite"/>
    </source>
</evidence>
<dbReference type="InterPro" id="IPR050127">
    <property type="entry name" value="Serine_Proteases_S1"/>
</dbReference>
<reference evidence="9 10" key="1">
    <citation type="journal article" date="2015" name="Plant Cell">
        <title>Oil accumulation by the oleaginous diatom Fistulifera solaris as revealed by the genome and transcriptome.</title>
        <authorList>
            <person name="Tanaka T."/>
            <person name="Maeda Y."/>
            <person name="Veluchamy A."/>
            <person name="Tanaka M."/>
            <person name="Abida H."/>
            <person name="Marechal E."/>
            <person name="Bowler C."/>
            <person name="Muto M."/>
            <person name="Sunaga Y."/>
            <person name="Tanaka M."/>
            <person name="Yoshino T."/>
            <person name="Taniguchi T."/>
            <person name="Fukuda Y."/>
            <person name="Nemoto M."/>
            <person name="Matsumoto M."/>
            <person name="Wong P.S."/>
            <person name="Aburatani S."/>
            <person name="Fujibuchi W."/>
        </authorList>
    </citation>
    <scope>NUCLEOTIDE SEQUENCE [LARGE SCALE GENOMIC DNA]</scope>
    <source>
        <strain evidence="9 10">JPCC DA0580</strain>
    </source>
</reference>
<dbReference type="GO" id="GO:0006508">
    <property type="term" value="P:proteolysis"/>
    <property type="evidence" value="ECO:0007669"/>
    <property type="project" value="UniProtKB-KW"/>
</dbReference>
<feature type="compositionally biased region" description="Acidic residues" evidence="7">
    <location>
        <begin position="270"/>
        <end position="286"/>
    </location>
</feature>
<evidence type="ECO:0000256" key="2">
    <source>
        <dbReference type="ARBA" id="ARBA00022525"/>
    </source>
</evidence>
<organism evidence="9 10">
    <name type="scientific">Fistulifera solaris</name>
    <name type="common">Oleaginous diatom</name>
    <dbReference type="NCBI Taxonomy" id="1519565"/>
    <lineage>
        <taxon>Eukaryota</taxon>
        <taxon>Sar</taxon>
        <taxon>Stramenopiles</taxon>
        <taxon>Ochrophyta</taxon>
        <taxon>Bacillariophyta</taxon>
        <taxon>Bacillariophyceae</taxon>
        <taxon>Bacillariophycidae</taxon>
        <taxon>Naviculales</taxon>
        <taxon>Naviculaceae</taxon>
        <taxon>Fistulifera</taxon>
    </lineage>
</organism>
<dbReference type="SMART" id="SM00020">
    <property type="entry name" value="Tryp_SPc"/>
    <property type="match status" value="1"/>
</dbReference>
<evidence type="ECO:0000313" key="10">
    <source>
        <dbReference type="Proteomes" id="UP000198406"/>
    </source>
</evidence>
<feature type="compositionally biased region" description="Acidic residues" evidence="7">
    <location>
        <begin position="487"/>
        <end position="501"/>
    </location>
</feature>
<evidence type="ECO:0000256" key="3">
    <source>
        <dbReference type="ARBA" id="ARBA00022670"/>
    </source>
</evidence>
<feature type="region of interest" description="Disordered" evidence="7">
    <location>
        <begin position="204"/>
        <end position="628"/>
    </location>
</feature>
<evidence type="ECO:0000256" key="5">
    <source>
        <dbReference type="ARBA" id="ARBA00023026"/>
    </source>
</evidence>
<feature type="compositionally biased region" description="Acidic residues" evidence="7">
    <location>
        <begin position="435"/>
        <end position="444"/>
    </location>
</feature>
<sequence>MESTRVMGMLLASDVFVGSTMISGGPNGEEIGIKQIFPHEEYEPGTEQNDIMLVLLDKRSAAPLTTLNFNEQLPAEGVDVTVVGFGKTSEDAEVSPALMEVEVQVIGMEECQKLLPTLVDEKMNLCAGVLAGGKDSCSGDSGGPLYDSKTGVQYGVVSFGVGCARENKPGVYTRISNYRDWISALVCDISSDPGEYCELAGKTELDNTDEQPPAADESNSETEVSNSTVGHGGKPEGVGNGNGKPGIKPGDDPVVEGSGSGGSVPFNITPDDEMEGPGNEEPDSDDGDKNVFNSTIDNGKKPEDGGYGKPGNNSHGVEDTGDSDPTNHNSTMDDGGKPDGIDQGKPDDKPEKDFENSADGDTVDFNFTLGEGGKPDGVGNGKPGSKPVDKEEIEGSDDVEPTGLNSTLGNQGKPEGAEQGKPENATGVDGIDGKDSEDEIESGDSGEGVSSNFTGSDEATPDDGGQGKPGKDSQDDVGVGLNSTSNDSDELDDDAESEDSSDSGLNSTSTDGDELDDDVESEDSTDLGLNSTLSGGKPDGVGEGKPENGNTWKPDVTAQGKPDEPPGRQRQREKRREKRLERNKEKRLKRRQELRKKTRMQRRRRRKNEKDEKGTETTRYLRTFFLDS</sequence>
<proteinExistence type="predicted"/>
<keyword evidence="5" id="KW-0843">Virulence</keyword>
<feature type="compositionally biased region" description="Acidic residues" evidence="7">
    <location>
        <begin position="391"/>
        <end position="400"/>
    </location>
</feature>
<keyword evidence="2" id="KW-0964">Secreted</keyword>
<gene>
    <name evidence="9" type="ORF">FisN_5Hh177</name>
</gene>